<dbReference type="Proteomes" id="UP000000253">
    <property type="component" value="Chromosome"/>
</dbReference>
<dbReference type="KEGG" id="mmq:MmarC5_0925"/>
<dbReference type="AlphaFoldDB" id="A4FYE7"/>
<accession>A4FYE7</accession>
<name>A4FYE7_METM5</name>
<organism evidence="1 2">
    <name type="scientific">Methanococcus maripaludis (strain C5 / ATCC BAA-1333)</name>
    <dbReference type="NCBI Taxonomy" id="402880"/>
    <lineage>
        <taxon>Archaea</taxon>
        <taxon>Methanobacteriati</taxon>
        <taxon>Methanobacteriota</taxon>
        <taxon>Methanomada group</taxon>
        <taxon>Methanococci</taxon>
        <taxon>Methanococcales</taxon>
        <taxon>Methanococcaceae</taxon>
        <taxon>Methanococcus</taxon>
    </lineage>
</organism>
<evidence type="ECO:0000313" key="2">
    <source>
        <dbReference type="Proteomes" id="UP000000253"/>
    </source>
</evidence>
<dbReference type="GeneID" id="4927636"/>
<proteinExistence type="predicted"/>
<reference evidence="1 2" key="1">
    <citation type="submission" date="2007-03" db="EMBL/GenBank/DDBJ databases">
        <title>Complete sequence of chromosome of Methanococcus maripaludis C5.</title>
        <authorList>
            <consortium name="US DOE Joint Genome Institute"/>
            <person name="Copeland A."/>
            <person name="Lucas S."/>
            <person name="Lapidus A."/>
            <person name="Barry K."/>
            <person name="Glavina del Rio T."/>
            <person name="Dalin E."/>
            <person name="Tice H."/>
            <person name="Pitluck S."/>
            <person name="Chertkov O."/>
            <person name="Brettin T."/>
            <person name="Bruce D."/>
            <person name="Han C."/>
            <person name="Detter J.C."/>
            <person name="Schmutz J."/>
            <person name="Larimer F."/>
            <person name="Land M."/>
            <person name="Hauser L."/>
            <person name="Kyrpides N."/>
            <person name="Mikhailova N."/>
            <person name="Sieprawska-Lupa M."/>
            <person name="Whitman W.B."/>
            <person name="Richardson P."/>
        </authorList>
    </citation>
    <scope>NUCLEOTIDE SEQUENCE [LARGE SCALE GENOMIC DNA]</scope>
    <source>
        <strain evidence="2">C5 / ATCC BAA-1333</strain>
    </source>
</reference>
<protein>
    <submittedName>
        <fullName evidence="1">Uncharacterized protein</fullName>
    </submittedName>
</protein>
<evidence type="ECO:0000313" key="1">
    <source>
        <dbReference type="EMBL" id="ABO35231.1"/>
    </source>
</evidence>
<dbReference type="OrthoDB" id="383839at2157"/>
<dbReference type="STRING" id="402880.MmarC5_0925"/>
<dbReference type="EMBL" id="CP000609">
    <property type="protein sequence ID" value="ABO35231.1"/>
    <property type="molecule type" value="Genomic_DNA"/>
</dbReference>
<sequence length="371" mass="43396">MEDDIQQMPRQEPQENLKNVTYNYDWKYELVDQGRKFLWKAFKVCLVIGLLVSLMSFAPVWFIYTLLGAFAFAVPSYLMISSLFKVEYIVILVIEGRTLTPYYFPKKLFKTGEWEMSGTKKKYIARIEFAGSSKELDKIIEEIKKVDADIRAKIKVKEELENVIYHFIAMKKAGKKDLKRAYRIATGKQKQNFKKYDNLLKEFNEAKFKKEVLEHEISYLKHLKNDMVESLAFSGHDGGSVFLADSIDWENKRIVFSDVHMYSEIDYLTNRGIFEEMNEKVSNMFEEHSKMKNSFDSRVIEKVGKILNLILIDLKPGVSKYELDKVDKLENDEILEENKDNPYEEMFKMMFGGKNAESRNFEEDGTGNNSA</sequence>
<dbReference type="eggNOG" id="arCOG00368">
    <property type="taxonomic scope" value="Archaea"/>
</dbReference>
<gene>
    <name evidence="1" type="ordered locus">MmarC5_0925</name>
</gene>
<dbReference type="RefSeq" id="WP_011868685.1">
    <property type="nucleotide sequence ID" value="NC_009135.1"/>
</dbReference>
<dbReference type="HOGENOM" id="CLU_753581_0_0_2"/>